<dbReference type="Pfam" id="PF13566">
    <property type="entry name" value="DUF4130"/>
    <property type="match status" value="1"/>
</dbReference>
<organism evidence="2 3">
    <name type="scientific">Candidatus Ruthenibacterium avium</name>
    <dbReference type="NCBI Taxonomy" id="2838751"/>
    <lineage>
        <taxon>Bacteria</taxon>
        <taxon>Bacillati</taxon>
        <taxon>Bacillota</taxon>
        <taxon>Clostridia</taxon>
        <taxon>Eubacteriales</taxon>
        <taxon>Oscillospiraceae</taxon>
        <taxon>Ruthenibacterium</taxon>
    </lineage>
</organism>
<reference evidence="2" key="1">
    <citation type="journal article" date="2021" name="PeerJ">
        <title>Extensive microbial diversity within the chicken gut microbiome revealed by metagenomics and culture.</title>
        <authorList>
            <person name="Gilroy R."/>
            <person name="Ravi A."/>
            <person name="Getino M."/>
            <person name="Pursley I."/>
            <person name="Horton D.L."/>
            <person name="Alikhan N.F."/>
            <person name="Baker D."/>
            <person name="Gharbi K."/>
            <person name="Hall N."/>
            <person name="Watson M."/>
            <person name="Adriaenssens E.M."/>
            <person name="Foster-Nyarko E."/>
            <person name="Jarju S."/>
            <person name="Secka A."/>
            <person name="Antonio M."/>
            <person name="Oren A."/>
            <person name="Chaudhuri R.R."/>
            <person name="La Ragione R."/>
            <person name="Hildebrand F."/>
            <person name="Pallen M.J."/>
        </authorList>
    </citation>
    <scope>NUCLEOTIDE SEQUENCE</scope>
    <source>
        <strain evidence="2">ChiBcec8-14828</strain>
    </source>
</reference>
<reference evidence="2" key="2">
    <citation type="submission" date="2021-04" db="EMBL/GenBank/DDBJ databases">
        <authorList>
            <person name="Gilroy R."/>
        </authorList>
    </citation>
    <scope>NUCLEOTIDE SEQUENCE</scope>
    <source>
        <strain evidence="2">ChiBcec8-14828</strain>
    </source>
</reference>
<evidence type="ECO:0000259" key="1">
    <source>
        <dbReference type="Pfam" id="PF13566"/>
    </source>
</evidence>
<proteinExistence type="predicted"/>
<evidence type="ECO:0000313" key="2">
    <source>
        <dbReference type="EMBL" id="HJB40462.1"/>
    </source>
</evidence>
<dbReference type="InterPro" id="IPR025404">
    <property type="entry name" value="DUF4130"/>
</dbReference>
<dbReference type="InterPro" id="IPR023875">
    <property type="entry name" value="DNA_repair_put"/>
</dbReference>
<dbReference type="Proteomes" id="UP000824209">
    <property type="component" value="Unassembled WGS sequence"/>
</dbReference>
<dbReference type="AlphaFoldDB" id="A0A9D2M3F5"/>
<sequence length="275" mass="32100">MPFASDIRYLYDGSFEGFLSCVFDAVYSRTVPVDMCEQSIAQPSFYQDMWVSTDLEHAQRVYDSIPKKICPDAAELVRDAFCSCVPQKELLIFRFLIFGYRYGKQVYYMRSHARVAPLYEAQRHLHNEAHLLQGFVRFTDTGRALVAKITPKNFVLPYLAPHFCERYATEDFLIYDDTHGVALMWKQGVGSMLPLEALEMPPVTEKEAQMRALWKSFYQTIAIKERENPVCRRTHCPMRYWSNMTEFLPEVPIHTPQSLSAPRSDWNEQPWIELP</sequence>
<dbReference type="EMBL" id="DWYA01000077">
    <property type="protein sequence ID" value="HJB40462.1"/>
    <property type="molecule type" value="Genomic_DNA"/>
</dbReference>
<feature type="domain" description="DUF4130" evidence="1">
    <location>
        <begin position="86"/>
        <end position="246"/>
    </location>
</feature>
<comment type="caution">
    <text evidence="2">The sequence shown here is derived from an EMBL/GenBank/DDBJ whole genome shotgun (WGS) entry which is preliminary data.</text>
</comment>
<gene>
    <name evidence="2" type="ORF">H9943_08725</name>
</gene>
<dbReference type="NCBIfam" id="TIGR03915">
    <property type="entry name" value="SAM_7_link_chp"/>
    <property type="match status" value="1"/>
</dbReference>
<evidence type="ECO:0000313" key="3">
    <source>
        <dbReference type="Proteomes" id="UP000824209"/>
    </source>
</evidence>
<protein>
    <submittedName>
        <fullName evidence="2">TIGR03915 family putative DNA repair protein</fullName>
    </submittedName>
</protein>
<accession>A0A9D2M3F5</accession>
<name>A0A9D2M3F5_9FIRM</name>